<dbReference type="RefSeq" id="WP_068670571.1">
    <property type="nucleotide sequence ID" value="NZ_LWLG01000009.1"/>
</dbReference>
<evidence type="ECO:0000256" key="2">
    <source>
        <dbReference type="ARBA" id="ARBA00009236"/>
    </source>
</evidence>
<evidence type="ECO:0000256" key="1">
    <source>
        <dbReference type="ARBA" id="ARBA00001933"/>
    </source>
</evidence>
<evidence type="ECO:0000259" key="10">
    <source>
        <dbReference type="Pfam" id="PF00266"/>
    </source>
</evidence>
<dbReference type="SUPFAM" id="SSF53383">
    <property type="entry name" value="PLP-dependent transferases"/>
    <property type="match status" value="1"/>
</dbReference>
<feature type="domain" description="Aminotransferase class V" evidence="10">
    <location>
        <begin position="29"/>
        <end position="323"/>
    </location>
</feature>
<dbReference type="PANTHER" id="PTHR21152">
    <property type="entry name" value="AMINOTRANSFERASE CLASS V"/>
    <property type="match status" value="1"/>
</dbReference>
<evidence type="ECO:0000313" key="12">
    <source>
        <dbReference type="Proteomes" id="UP000078390"/>
    </source>
</evidence>
<dbReference type="Proteomes" id="UP000078390">
    <property type="component" value="Unassembled WGS sequence"/>
</dbReference>
<organism evidence="11 12">
    <name type="scientific">Thermosulfurimonas dismutans</name>
    <dbReference type="NCBI Taxonomy" id="999894"/>
    <lineage>
        <taxon>Bacteria</taxon>
        <taxon>Pseudomonadati</taxon>
        <taxon>Thermodesulfobacteriota</taxon>
        <taxon>Thermodesulfobacteria</taxon>
        <taxon>Thermodesulfobacteriales</taxon>
        <taxon>Thermodesulfobacteriaceae</taxon>
        <taxon>Thermosulfurimonas</taxon>
    </lineage>
</organism>
<keyword evidence="4 11" id="KW-0808">Transferase</keyword>
<dbReference type="Gene3D" id="3.90.1150.10">
    <property type="entry name" value="Aspartate Aminotransferase, domain 1"/>
    <property type="match status" value="1"/>
</dbReference>
<dbReference type="InterPro" id="IPR020578">
    <property type="entry name" value="Aminotrans_V_PyrdxlP_BS"/>
</dbReference>
<gene>
    <name evidence="11" type="ORF">TDIS_1329</name>
</gene>
<reference evidence="11 12" key="1">
    <citation type="submission" date="2016-04" db="EMBL/GenBank/DDBJ databases">
        <title>Genome analysis of Thermosulfurimonas dismutans, the first thermophilic sulfur-disproportionating bacterium of the phylum Thermodesulfobacteria.</title>
        <authorList>
            <person name="Mardanov A.V."/>
            <person name="Beletsky A.V."/>
            <person name="Kadnikov V.V."/>
            <person name="Slobodkin A.I."/>
            <person name="Ravin N.V."/>
        </authorList>
    </citation>
    <scope>NUCLEOTIDE SEQUENCE [LARGE SCALE GENOMIC DNA]</scope>
    <source>
        <strain evidence="11 12">S95</strain>
    </source>
</reference>
<comment type="cofactor">
    <cofactor evidence="1 7 9">
        <name>pyridoxal 5'-phosphate</name>
        <dbReference type="ChEBI" id="CHEBI:597326"/>
    </cofactor>
</comment>
<dbReference type="FunFam" id="3.40.640.10:FF:000027">
    <property type="entry name" value="Serine--pyruvate aminotransferase, mitochondrial"/>
    <property type="match status" value="1"/>
</dbReference>
<evidence type="ECO:0000256" key="3">
    <source>
        <dbReference type="ARBA" id="ARBA00022576"/>
    </source>
</evidence>
<evidence type="ECO:0000256" key="4">
    <source>
        <dbReference type="ARBA" id="ARBA00022679"/>
    </source>
</evidence>
<dbReference type="Gene3D" id="3.40.640.10">
    <property type="entry name" value="Type I PLP-dependent aspartate aminotransferase-like (Major domain)"/>
    <property type="match status" value="1"/>
</dbReference>
<evidence type="ECO:0000256" key="7">
    <source>
        <dbReference type="PIRSR" id="PIRSR000524-50"/>
    </source>
</evidence>
<proteinExistence type="inferred from homology"/>
<comment type="similarity">
    <text evidence="2 8">Belongs to the class-V pyridoxal-phosphate-dependent aminotransferase family.</text>
</comment>
<evidence type="ECO:0000256" key="8">
    <source>
        <dbReference type="RuleBase" id="RU004075"/>
    </source>
</evidence>
<dbReference type="InterPro" id="IPR015424">
    <property type="entry name" value="PyrdxlP-dep_Trfase"/>
</dbReference>
<dbReference type="PROSITE" id="PS00595">
    <property type="entry name" value="AA_TRANSFER_CLASS_5"/>
    <property type="match status" value="1"/>
</dbReference>
<dbReference type="EC" id="2.6.1.45" evidence="11"/>
<dbReference type="GO" id="GO:0019265">
    <property type="term" value="P:glycine biosynthetic process, by transamination of glyoxylate"/>
    <property type="evidence" value="ECO:0007669"/>
    <property type="project" value="TreeGrafter"/>
</dbReference>
<protein>
    <submittedName>
        <fullName evidence="11">Serine--glyoxylate aminotransferase</fullName>
        <ecNumber evidence="11">2.6.1.45</ecNumber>
    </submittedName>
</protein>
<dbReference type="AlphaFoldDB" id="A0A179D3A4"/>
<dbReference type="PANTHER" id="PTHR21152:SF40">
    <property type="entry name" value="ALANINE--GLYOXYLATE AMINOTRANSFERASE"/>
    <property type="match status" value="1"/>
</dbReference>
<dbReference type="PIRSF" id="PIRSF000524">
    <property type="entry name" value="SPT"/>
    <property type="match status" value="1"/>
</dbReference>
<keyword evidence="3 11" id="KW-0032">Aminotransferase</keyword>
<evidence type="ECO:0000256" key="9">
    <source>
        <dbReference type="RuleBase" id="RU004504"/>
    </source>
</evidence>
<dbReference type="EMBL" id="LWLG01000009">
    <property type="protein sequence ID" value="OAQ20560.1"/>
    <property type="molecule type" value="Genomic_DNA"/>
</dbReference>
<keyword evidence="12" id="KW-1185">Reference proteome</keyword>
<evidence type="ECO:0000313" key="11">
    <source>
        <dbReference type="EMBL" id="OAQ20560.1"/>
    </source>
</evidence>
<dbReference type="GO" id="GO:0004760">
    <property type="term" value="F:L-serine-pyruvate transaminase activity"/>
    <property type="evidence" value="ECO:0007669"/>
    <property type="project" value="TreeGrafter"/>
</dbReference>
<sequence length="385" mass="42456">MLKKWHLFTPGPVPVHPKVLLAGAGPIPHHRLPEFSAVISEIRQDLKYLFQTERPVFFFASSGTGAMEAAVANLFSPGETVLVVRGGKFGERWGEIAETYGLNPIYVDVPWGKAVRPKEVEEKLENHPEIRAVLVQAHETSTGVKHPVRELAEITRSRDVLLVVDAISALGVYPLPMDEWGLDVVVAGSQKSLALPPGLSFIALSEKAWSRVESEGLPRYYFDLRREWKAYEKDTTAYTPAVSLLLSLRESLKHIREMGLERLFAHYSLLSEACREGVLALGLKLFAEEPCEALTVIELPDGVDGGKLNRILREKYGVIFAGGQGKLKGRVVRITHMGDQSPLDVVLALSALEIGLSEMGYPVKMGAGVSRALEYIKEKAREVSA</sequence>
<dbReference type="STRING" id="999894.TDIS_1329"/>
<dbReference type="InterPro" id="IPR015422">
    <property type="entry name" value="PyrdxlP-dep_Trfase_small"/>
</dbReference>
<comment type="caution">
    <text evidence="11">The sequence shown here is derived from an EMBL/GenBank/DDBJ whole genome shotgun (WGS) entry which is preliminary data.</text>
</comment>
<evidence type="ECO:0000256" key="5">
    <source>
        <dbReference type="ARBA" id="ARBA00022898"/>
    </source>
</evidence>
<accession>A0A179D3A4</accession>
<name>A0A179D3A4_9BACT</name>
<feature type="binding site" evidence="6">
    <location>
        <position position="333"/>
    </location>
    <ligand>
        <name>substrate</name>
    </ligand>
</feature>
<evidence type="ECO:0000256" key="6">
    <source>
        <dbReference type="PIRSR" id="PIRSR000524-1"/>
    </source>
</evidence>
<keyword evidence="5 7" id="KW-0663">Pyridoxal phosphate</keyword>
<dbReference type="OrthoDB" id="389074at2"/>
<feature type="modified residue" description="N6-(pyridoxal phosphate)lysine" evidence="7">
    <location>
        <position position="191"/>
    </location>
</feature>
<dbReference type="Pfam" id="PF00266">
    <property type="entry name" value="Aminotran_5"/>
    <property type="match status" value="1"/>
</dbReference>
<dbReference type="InterPro" id="IPR024169">
    <property type="entry name" value="SP_NH2Trfase/AEP_transaminase"/>
</dbReference>
<dbReference type="GO" id="GO:0050281">
    <property type="term" value="F:L-serine-glyoxylate transaminase activity"/>
    <property type="evidence" value="ECO:0007669"/>
    <property type="project" value="UniProtKB-EC"/>
</dbReference>
<dbReference type="InterPro" id="IPR000192">
    <property type="entry name" value="Aminotrans_V_dom"/>
</dbReference>
<dbReference type="PATRIC" id="fig|999894.6.peg.1327"/>
<dbReference type="GO" id="GO:0008453">
    <property type="term" value="F:alanine-glyoxylate transaminase activity"/>
    <property type="evidence" value="ECO:0007669"/>
    <property type="project" value="TreeGrafter"/>
</dbReference>
<dbReference type="InterPro" id="IPR015421">
    <property type="entry name" value="PyrdxlP-dep_Trfase_major"/>
</dbReference>